<feature type="domain" description="Peptidase M16 N-terminal" evidence="10">
    <location>
        <begin position="69"/>
        <end position="215"/>
    </location>
</feature>
<dbReference type="GO" id="GO:0005739">
    <property type="term" value="C:mitochondrion"/>
    <property type="evidence" value="ECO:0007669"/>
    <property type="project" value="UniProtKB-SubCell"/>
</dbReference>
<protein>
    <recommendedName>
        <fullName evidence="13">Mitochondrial-processing peptidase subunit beta</fullName>
    </recommendedName>
</protein>
<evidence type="ECO:0000256" key="2">
    <source>
        <dbReference type="ARBA" id="ARBA00004173"/>
    </source>
</evidence>
<dbReference type="InterPro" id="IPR011765">
    <property type="entry name" value="Pept_M16_N"/>
</dbReference>
<keyword evidence="4" id="KW-0479">Metal-binding</keyword>
<evidence type="ECO:0000256" key="8">
    <source>
        <dbReference type="ARBA" id="ARBA00023128"/>
    </source>
</evidence>
<dbReference type="PANTHER" id="PTHR11851:SF149">
    <property type="entry name" value="GH01077P"/>
    <property type="match status" value="1"/>
</dbReference>
<dbReference type="GO" id="GO:0004222">
    <property type="term" value="F:metalloendopeptidase activity"/>
    <property type="evidence" value="ECO:0007669"/>
    <property type="project" value="InterPro"/>
</dbReference>
<sequence>PFKGINHLFWNIGSLVMISRRCRIATVLTRRYKSVQAAQTQTQWRSNSPASLFASYPPTQISVTKNGVRVATETLPGKTATVQIWINAGSRYETEETNGVAHFLEHLKFKGTAKRTRVALETEVEDIGAHLNAYTSREHTVYFASVFKDDVPQAMDILSDILQNSVLDPGAIERERDVILRELKEVESIPEEVVIDRLHEAAFRDQPLGRTILGPVKNISKTINRDMLRAYISKHYTADRILVVGAGAIDHQQLVALTEKHFANLPQAPSEPVVLAPALFTGSDTRERQDDMNKAYFAIGYPTAGFNSPDSIPLLYLQTLLGKWDRNSTSQAVPSTVARFSHSGMISSVTKAECVDKITPFNSQYTDTGLFGVYVESRPHFMNEAVYQIMEEITRLSYELDDDQVSIARHMLKAACLTSLDGTTTLADEIGRQVLCHGRRIHPSEIVARIDDCDTAAIRNCAVKYLQDTDVAVSAFGAIHEMPDYNYIRRRTYWNRY</sequence>
<evidence type="ECO:0000256" key="6">
    <source>
        <dbReference type="ARBA" id="ARBA00022833"/>
    </source>
</evidence>
<dbReference type="InterPro" id="IPR007863">
    <property type="entry name" value="Peptidase_M16_C"/>
</dbReference>
<keyword evidence="8" id="KW-0496">Mitochondrion</keyword>
<evidence type="ECO:0000313" key="12">
    <source>
        <dbReference type="EMBL" id="CRZ09285.1"/>
    </source>
</evidence>
<evidence type="ECO:0000256" key="5">
    <source>
        <dbReference type="ARBA" id="ARBA00022801"/>
    </source>
</evidence>
<evidence type="ECO:0000256" key="7">
    <source>
        <dbReference type="ARBA" id="ARBA00023049"/>
    </source>
</evidence>
<keyword evidence="3" id="KW-0645">Protease</keyword>
<dbReference type="GO" id="GO:0046872">
    <property type="term" value="F:metal ion binding"/>
    <property type="evidence" value="ECO:0007669"/>
    <property type="project" value="UniProtKB-KW"/>
</dbReference>
<dbReference type="AlphaFoldDB" id="A0A0H5R559"/>
<keyword evidence="7" id="KW-0482">Metalloprotease</keyword>
<evidence type="ECO:0000256" key="1">
    <source>
        <dbReference type="ARBA" id="ARBA00001947"/>
    </source>
</evidence>
<evidence type="ECO:0000256" key="3">
    <source>
        <dbReference type="ARBA" id="ARBA00022670"/>
    </source>
</evidence>
<dbReference type="Pfam" id="PF05193">
    <property type="entry name" value="Peptidase_M16_C"/>
    <property type="match status" value="1"/>
</dbReference>
<keyword evidence="5" id="KW-0378">Hydrolase</keyword>
<dbReference type="PROSITE" id="PS00143">
    <property type="entry name" value="INSULINASE"/>
    <property type="match status" value="1"/>
</dbReference>
<feature type="non-terminal residue" evidence="12">
    <location>
        <position position="1"/>
    </location>
</feature>
<dbReference type="Pfam" id="PF00675">
    <property type="entry name" value="Peptidase_M16"/>
    <property type="match status" value="1"/>
</dbReference>
<dbReference type="InterPro" id="IPR011249">
    <property type="entry name" value="Metalloenz_LuxS/M16"/>
</dbReference>
<dbReference type="InterPro" id="IPR050361">
    <property type="entry name" value="MPP/UQCRC_Complex"/>
</dbReference>
<evidence type="ECO:0000256" key="4">
    <source>
        <dbReference type="ARBA" id="ARBA00022723"/>
    </source>
</evidence>
<dbReference type="InterPro" id="IPR001431">
    <property type="entry name" value="Pept_M16_Zn_BS"/>
</dbReference>
<evidence type="ECO:0000259" key="10">
    <source>
        <dbReference type="Pfam" id="PF00675"/>
    </source>
</evidence>
<evidence type="ECO:0000256" key="9">
    <source>
        <dbReference type="RuleBase" id="RU004447"/>
    </source>
</evidence>
<dbReference type="GO" id="GO:0006508">
    <property type="term" value="P:proteolysis"/>
    <property type="evidence" value="ECO:0007669"/>
    <property type="project" value="UniProtKB-KW"/>
</dbReference>
<organism evidence="12">
    <name type="scientific">Spongospora subterranea</name>
    <dbReference type="NCBI Taxonomy" id="70186"/>
    <lineage>
        <taxon>Eukaryota</taxon>
        <taxon>Sar</taxon>
        <taxon>Rhizaria</taxon>
        <taxon>Endomyxa</taxon>
        <taxon>Phytomyxea</taxon>
        <taxon>Plasmodiophorida</taxon>
        <taxon>Plasmodiophoridae</taxon>
        <taxon>Spongospora</taxon>
    </lineage>
</organism>
<evidence type="ECO:0000259" key="11">
    <source>
        <dbReference type="Pfam" id="PF05193"/>
    </source>
</evidence>
<dbReference type="FunFam" id="3.30.830.10:FF:000008">
    <property type="entry name" value="Mitochondrial-processing peptidase subunit beta"/>
    <property type="match status" value="1"/>
</dbReference>
<evidence type="ECO:0008006" key="13">
    <source>
        <dbReference type="Google" id="ProtNLM"/>
    </source>
</evidence>
<proteinExistence type="inferred from homology"/>
<feature type="domain" description="Peptidase M16 C-terminal" evidence="11">
    <location>
        <begin position="222"/>
        <end position="412"/>
    </location>
</feature>
<dbReference type="EMBL" id="HACM01008843">
    <property type="protein sequence ID" value="CRZ09285.1"/>
    <property type="molecule type" value="Transcribed_RNA"/>
</dbReference>
<reference evidence="12" key="1">
    <citation type="submission" date="2015-04" db="EMBL/GenBank/DDBJ databases">
        <title>The genome sequence of the plant pathogenic Rhizarian Plasmodiophora brassicae reveals insights in its biotrophic life cycle and the origin of chitin synthesis.</title>
        <authorList>
            <person name="Schwelm A."/>
            <person name="Fogelqvist J."/>
            <person name="Knaust A."/>
            <person name="Julke S."/>
            <person name="Lilja T."/>
            <person name="Dhandapani V."/>
            <person name="Bonilla-Rosso G."/>
            <person name="Karlsson M."/>
            <person name="Shevchenko A."/>
            <person name="Choi S.R."/>
            <person name="Kim H.G."/>
            <person name="Park J.Y."/>
            <person name="Lim Y.P."/>
            <person name="Ludwig-Muller J."/>
            <person name="Dixelius C."/>
        </authorList>
    </citation>
    <scope>NUCLEOTIDE SEQUENCE</scope>
    <source>
        <tissue evidence="12">Potato root galls</tissue>
    </source>
</reference>
<dbReference type="PANTHER" id="PTHR11851">
    <property type="entry name" value="METALLOPROTEASE"/>
    <property type="match status" value="1"/>
</dbReference>
<comment type="similarity">
    <text evidence="9">Belongs to the peptidase M16 family.</text>
</comment>
<comment type="cofactor">
    <cofactor evidence="1">
        <name>Zn(2+)</name>
        <dbReference type="ChEBI" id="CHEBI:29105"/>
    </cofactor>
</comment>
<accession>A0A0H5R559</accession>
<dbReference type="Gene3D" id="3.30.830.10">
    <property type="entry name" value="Metalloenzyme, LuxS/M16 peptidase-like"/>
    <property type="match status" value="2"/>
</dbReference>
<name>A0A0H5R559_9EUKA</name>
<comment type="subcellular location">
    <subcellularLocation>
        <location evidence="2">Mitochondrion</location>
    </subcellularLocation>
</comment>
<keyword evidence="6" id="KW-0862">Zinc</keyword>
<dbReference type="SUPFAM" id="SSF63411">
    <property type="entry name" value="LuxS/MPP-like metallohydrolase"/>
    <property type="match status" value="2"/>
</dbReference>